<dbReference type="AlphaFoldDB" id="A0ABD3QCZ5"/>
<evidence type="ECO:0000313" key="2">
    <source>
        <dbReference type="Proteomes" id="UP001530315"/>
    </source>
</evidence>
<organism evidence="1 2">
    <name type="scientific">Stephanodiscus triporus</name>
    <dbReference type="NCBI Taxonomy" id="2934178"/>
    <lineage>
        <taxon>Eukaryota</taxon>
        <taxon>Sar</taxon>
        <taxon>Stramenopiles</taxon>
        <taxon>Ochrophyta</taxon>
        <taxon>Bacillariophyta</taxon>
        <taxon>Coscinodiscophyceae</taxon>
        <taxon>Thalassiosirophycidae</taxon>
        <taxon>Stephanodiscales</taxon>
        <taxon>Stephanodiscaceae</taxon>
        <taxon>Stephanodiscus</taxon>
    </lineage>
</organism>
<dbReference type="Proteomes" id="UP001530315">
    <property type="component" value="Unassembled WGS sequence"/>
</dbReference>
<comment type="caution">
    <text evidence="1">The sequence shown here is derived from an EMBL/GenBank/DDBJ whole genome shotgun (WGS) entry which is preliminary data.</text>
</comment>
<evidence type="ECO:0000313" key="1">
    <source>
        <dbReference type="EMBL" id="KAL3797759.1"/>
    </source>
</evidence>
<dbReference type="EMBL" id="JALLAZ020000333">
    <property type="protein sequence ID" value="KAL3797759.1"/>
    <property type="molecule type" value="Genomic_DNA"/>
</dbReference>
<keyword evidence="2" id="KW-1185">Reference proteome</keyword>
<gene>
    <name evidence="1" type="ORF">ACHAW5_007546</name>
</gene>
<proteinExistence type="predicted"/>
<sequence>MTDAEMEEKHVSTANHRRKFECVTAGKALTHDKSRIAGWYKNEITCGPDPKPIRTGATLHSLAISFGILAGYKLHARTFGGKNDGDLGMLHENCMTIQK</sequence>
<name>A0ABD3QCZ5_9STRA</name>
<reference evidence="1 2" key="1">
    <citation type="submission" date="2024-10" db="EMBL/GenBank/DDBJ databases">
        <title>Updated reference genomes for cyclostephanoid diatoms.</title>
        <authorList>
            <person name="Roberts W.R."/>
            <person name="Alverson A.J."/>
        </authorList>
    </citation>
    <scope>NUCLEOTIDE SEQUENCE [LARGE SCALE GENOMIC DNA]</scope>
    <source>
        <strain evidence="1 2">AJA276-08</strain>
    </source>
</reference>
<accession>A0ABD3QCZ5</accession>
<protein>
    <submittedName>
        <fullName evidence="1">Uncharacterized protein</fullName>
    </submittedName>
</protein>